<dbReference type="PROSITE" id="PS51077">
    <property type="entry name" value="HTH_ICLR"/>
    <property type="match status" value="1"/>
</dbReference>
<dbReference type="SUPFAM" id="SSF55781">
    <property type="entry name" value="GAF domain-like"/>
    <property type="match status" value="1"/>
</dbReference>
<dbReference type="GeneID" id="82886404"/>
<evidence type="ECO:0000256" key="2">
    <source>
        <dbReference type="ARBA" id="ARBA00023015"/>
    </source>
</evidence>
<reference evidence="10" key="1">
    <citation type="submission" date="2015-11" db="EMBL/GenBank/DDBJ databases">
        <authorList>
            <person name="Dugat-Bony E."/>
        </authorList>
    </citation>
    <scope>NUCLEOTIDE SEQUENCE [LARGE SCALE GENOMIC DNA]</scope>
    <source>
        <strain evidence="10">Mu292</strain>
    </source>
</reference>
<evidence type="ECO:0000256" key="1">
    <source>
        <dbReference type="ARBA" id="ARBA00022798"/>
    </source>
</evidence>
<proteinExistence type="predicted"/>
<dbReference type="GO" id="GO:0003700">
    <property type="term" value="F:DNA-binding transcription factor activity"/>
    <property type="evidence" value="ECO:0007669"/>
    <property type="project" value="TreeGrafter"/>
</dbReference>
<dbReference type="InterPro" id="IPR036390">
    <property type="entry name" value="WH_DNA-bd_sf"/>
</dbReference>
<dbReference type="InterPro" id="IPR050707">
    <property type="entry name" value="HTH_MetabolicPath_Reg"/>
</dbReference>
<dbReference type="InterPro" id="IPR029016">
    <property type="entry name" value="GAF-like_dom_sf"/>
</dbReference>
<evidence type="ECO:0000313" key="9">
    <source>
        <dbReference type="EMBL" id="CUU65907.1"/>
    </source>
</evidence>
<feature type="domain" description="HTH iclR-type" evidence="7">
    <location>
        <begin position="6"/>
        <end position="67"/>
    </location>
</feature>
<protein>
    <recommendedName>
        <fullName evidence="6">Glycerol operon regulatory protein</fullName>
    </recommendedName>
</protein>
<keyword evidence="10" id="KW-1185">Reference proteome</keyword>
<dbReference type="Proteomes" id="UP000182498">
    <property type="component" value="Unassembled WGS sequence"/>
</dbReference>
<dbReference type="InterPro" id="IPR036388">
    <property type="entry name" value="WH-like_DNA-bd_sf"/>
</dbReference>
<feature type="domain" description="IclR-ED" evidence="8">
    <location>
        <begin position="68"/>
        <end position="247"/>
    </location>
</feature>
<dbReference type="FunFam" id="1.10.10.10:FF:000056">
    <property type="entry name" value="IclR family transcriptional regulator"/>
    <property type="match status" value="1"/>
</dbReference>
<accession>A0A0X2NK78</accession>
<dbReference type="InterPro" id="IPR014757">
    <property type="entry name" value="Tscrpt_reg_IclR_C"/>
</dbReference>
<dbReference type="GO" id="GO:0045892">
    <property type="term" value="P:negative regulation of DNA-templated transcription"/>
    <property type="evidence" value="ECO:0007669"/>
    <property type="project" value="TreeGrafter"/>
</dbReference>
<name>A0A0X2NK78_9CORY</name>
<dbReference type="Pfam" id="PF09339">
    <property type="entry name" value="HTH_IclR"/>
    <property type="match status" value="1"/>
</dbReference>
<evidence type="ECO:0000256" key="3">
    <source>
        <dbReference type="ARBA" id="ARBA00023125"/>
    </source>
</evidence>
<evidence type="ECO:0000259" key="8">
    <source>
        <dbReference type="PROSITE" id="PS51078"/>
    </source>
</evidence>
<sequence length="247" mass="25844">MGSQSVQSVDRAVAALDLLASRGQAGTGEIAEHLGVHKSSATRLLATLADHDLVDQDGAGGQWRLGFGLLRLAGAVTDRAGFSGAAQLLCDRVAEATGETANVAVLDDIYAVNVAQAVGAGLLSPHHYLGRRTPGHATSSGKLLLALTDGHAAQDAARELEAYTDRTIVTAEALTAELDRVREQRWASSDEEWEDHITAVAVPLYLPDGIVEAVLTVTGPNHRLTPDSFAGVAGQLAELASSVGRWR</sequence>
<dbReference type="EMBL" id="FAUH01000007">
    <property type="protein sequence ID" value="CUU65907.1"/>
    <property type="molecule type" value="Genomic_DNA"/>
</dbReference>
<dbReference type="GO" id="GO:0003677">
    <property type="term" value="F:DNA binding"/>
    <property type="evidence" value="ECO:0007669"/>
    <property type="project" value="UniProtKB-KW"/>
</dbReference>
<dbReference type="PANTHER" id="PTHR30136">
    <property type="entry name" value="HELIX-TURN-HELIX TRANSCRIPTIONAL REGULATOR, ICLR FAMILY"/>
    <property type="match status" value="1"/>
</dbReference>
<comment type="function">
    <text evidence="5">May be an activator protein for the gylABX operon.</text>
</comment>
<organism evidence="9 10">
    <name type="scientific">Corynebacterium variabile</name>
    <dbReference type="NCBI Taxonomy" id="1727"/>
    <lineage>
        <taxon>Bacteria</taxon>
        <taxon>Bacillati</taxon>
        <taxon>Actinomycetota</taxon>
        <taxon>Actinomycetes</taxon>
        <taxon>Mycobacteriales</taxon>
        <taxon>Corynebacteriaceae</taxon>
        <taxon>Corynebacterium</taxon>
    </lineage>
</organism>
<evidence type="ECO:0000256" key="4">
    <source>
        <dbReference type="ARBA" id="ARBA00023163"/>
    </source>
</evidence>
<dbReference type="Gene3D" id="1.10.10.10">
    <property type="entry name" value="Winged helix-like DNA-binding domain superfamily/Winged helix DNA-binding domain"/>
    <property type="match status" value="1"/>
</dbReference>
<keyword evidence="2" id="KW-0805">Transcription regulation</keyword>
<dbReference type="Gene3D" id="3.30.450.40">
    <property type="match status" value="1"/>
</dbReference>
<evidence type="ECO:0000256" key="6">
    <source>
        <dbReference type="ARBA" id="ARBA00070406"/>
    </source>
</evidence>
<dbReference type="PANTHER" id="PTHR30136:SF24">
    <property type="entry name" value="HTH-TYPE TRANSCRIPTIONAL REPRESSOR ALLR"/>
    <property type="match status" value="1"/>
</dbReference>
<keyword evidence="4" id="KW-0804">Transcription</keyword>
<dbReference type="SMART" id="SM00346">
    <property type="entry name" value="HTH_ICLR"/>
    <property type="match status" value="1"/>
</dbReference>
<dbReference type="Pfam" id="PF01614">
    <property type="entry name" value="IclR_C"/>
    <property type="match status" value="1"/>
</dbReference>
<dbReference type="OrthoDB" id="60629at2"/>
<dbReference type="RefSeq" id="WP_082796444.1">
    <property type="nucleotide sequence ID" value="NZ_BJNT01000003.1"/>
</dbReference>
<evidence type="ECO:0000259" key="7">
    <source>
        <dbReference type="PROSITE" id="PS51077"/>
    </source>
</evidence>
<dbReference type="SUPFAM" id="SSF46785">
    <property type="entry name" value="Winged helix' DNA-binding domain"/>
    <property type="match status" value="1"/>
</dbReference>
<keyword evidence="1" id="KW-0319">Glycerol metabolism</keyword>
<evidence type="ECO:0000256" key="5">
    <source>
        <dbReference type="ARBA" id="ARBA00058938"/>
    </source>
</evidence>
<dbReference type="InterPro" id="IPR005471">
    <property type="entry name" value="Tscrpt_reg_IclR_N"/>
</dbReference>
<gene>
    <name evidence="9" type="ORF">CVAR292_01242</name>
</gene>
<evidence type="ECO:0000313" key="10">
    <source>
        <dbReference type="Proteomes" id="UP000182498"/>
    </source>
</evidence>
<keyword evidence="3" id="KW-0238">DNA-binding</keyword>
<dbReference type="PROSITE" id="PS51078">
    <property type="entry name" value="ICLR_ED"/>
    <property type="match status" value="1"/>
</dbReference>
<dbReference type="GO" id="GO:0006071">
    <property type="term" value="P:glycerol metabolic process"/>
    <property type="evidence" value="ECO:0007669"/>
    <property type="project" value="UniProtKB-KW"/>
</dbReference>
<dbReference type="AlphaFoldDB" id="A0A0X2NK78"/>